<dbReference type="InterPro" id="IPR029752">
    <property type="entry name" value="D-isomer_DH_CS1"/>
</dbReference>
<evidence type="ECO:0000259" key="4">
    <source>
        <dbReference type="Pfam" id="PF02826"/>
    </source>
</evidence>
<dbReference type="AlphaFoldDB" id="A0A645J9I4"/>
<dbReference type="SUPFAM" id="SSF51735">
    <property type="entry name" value="NAD(P)-binding Rossmann-fold domains"/>
    <property type="match status" value="1"/>
</dbReference>
<protein>
    <submittedName>
        <fullName evidence="5">Putative 2-hydroxyacid dehydrogenase</fullName>
        <ecNumber evidence="5">1.-.-.-</ecNumber>
    </submittedName>
</protein>
<evidence type="ECO:0000256" key="3">
    <source>
        <dbReference type="ARBA" id="ARBA00023027"/>
    </source>
</evidence>
<dbReference type="Pfam" id="PF02826">
    <property type="entry name" value="2-Hacid_dh_C"/>
    <property type="match status" value="1"/>
</dbReference>
<comment type="caution">
    <text evidence="5">The sequence shown here is derived from an EMBL/GenBank/DDBJ whole genome shotgun (WGS) entry which is preliminary data.</text>
</comment>
<accession>A0A645J9I4</accession>
<evidence type="ECO:0000256" key="2">
    <source>
        <dbReference type="ARBA" id="ARBA00023002"/>
    </source>
</evidence>
<dbReference type="EMBL" id="VSSQ01134877">
    <property type="protein sequence ID" value="MPN60086.1"/>
    <property type="molecule type" value="Genomic_DNA"/>
</dbReference>
<dbReference type="InterPro" id="IPR036291">
    <property type="entry name" value="NAD(P)-bd_dom_sf"/>
</dbReference>
<name>A0A645J9I4_9ZZZZ</name>
<dbReference type="InterPro" id="IPR050418">
    <property type="entry name" value="D-iso_2-hydroxyacid_DH_PdxB"/>
</dbReference>
<evidence type="ECO:0000313" key="5">
    <source>
        <dbReference type="EMBL" id="MPN60086.1"/>
    </source>
</evidence>
<dbReference type="GO" id="GO:0016491">
    <property type="term" value="F:oxidoreductase activity"/>
    <property type="evidence" value="ECO:0007669"/>
    <property type="project" value="UniProtKB-KW"/>
</dbReference>
<dbReference type="GO" id="GO:0051287">
    <property type="term" value="F:NAD binding"/>
    <property type="evidence" value="ECO:0007669"/>
    <property type="project" value="InterPro"/>
</dbReference>
<dbReference type="EC" id="1.-.-.-" evidence="5"/>
<comment type="similarity">
    <text evidence="1">Belongs to the D-isomer specific 2-hydroxyacid dehydrogenase family.</text>
</comment>
<dbReference type="PANTHER" id="PTHR43761">
    <property type="entry name" value="D-ISOMER SPECIFIC 2-HYDROXYACID DEHYDROGENASE FAMILY PROTEIN (AFU_ORTHOLOGUE AFUA_1G13630)"/>
    <property type="match status" value="1"/>
</dbReference>
<dbReference type="InterPro" id="IPR029753">
    <property type="entry name" value="D-isomer_DH_CS"/>
</dbReference>
<gene>
    <name evidence="5" type="ORF">SDC9_207809</name>
</gene>
<reference evidence="5" key="1">
    <citation type="submission" date="2019-08" db="EMBL/GenBank/DDBJ databases">
        <authorList>
            <person name="Kucharzyk K."/>
            <person name="Murdoch R.W."/>
            <person name="Higgins S."/>
            <person name="Loffler F."/>
        </authorList>
    </citation>
    <scope>NUCLEOTIDE SEQUENCE</scope>
</reference>
<proteinExistence type="inferred from homology"/>
<dbReference type="InterPro" id="IPR006140">
    <property type="entry name" value="D-isomer_DH_NAD-bd"/>
</dbReference>
<dbReference type="PANTHER" id="PTHR43761:SF1">
    <property type="entry name" value="D-ISOMER SPECIFIC 2-HYDROXYACID DEHYDROGENASE CATALYTIC DOMAIN-CONTAINING PROTEIN-RELATED"/>
    <property type="match status" value="1"/>
</dbReference>
<feature type="domain" description="D-isomer specific 2-hydroxyacid dehydrogenase NAD-binding" evidence="4">
    <location>
        <begin position="1"/>
        <end position="138"/>
    </location>
</feature>
<keyword evidence="3" id="KW-0520">NAD</keyword>
<sequence>MGIVGYGRIGKAVARLAQAFGMKTIVYSRSSLPGTEDDGARFVTLDELLKTSDVLTLHCPLNVQTEGMINKDSIEKMKPGAILINTGRGPLVKEQDLADALNSGRLYAAGLDVAHKEPMPPDSPLINAKNCFITPHIAWAPRETRQRLMDITVDNLRNFLNGTPVNTVNT</sequence>
<dbReference type="PROSITE" id="PS00670">
    <property type="entry name" value="D_2_HYDROXYACID_DH_2"/>
    <property type="match status" value="1"/>
</dbReference>
<organism evidence="5">
    <name type="scientific">bioreactor metagenome</name>
    <dbReference type="NCBI Taxonomy" id="1076179"/>
    <lineage>
        <taxon>unclassified sequences</taxon>
        <taxon>metagenomes</taxon>
        <taxon>ecological metagenomes</taxon>
    </lineage>
</organism>
<dbReference type="Gene3D" id="3.40.50.720">
    <property type="entry name" value="NAD(P)-binding Rossmann-like Domain"/>
    <property type="match status" value="1"/>
</dbReference>
<dbReference type="PROSITE" id="PS00065">
    <property type="entry name" value="D_2_HYDROXYACID_DH_1"/>
    <property type="match status" value="1"/>
</dbReference>
<evidence type="ECO:0000256" key="1">
    <source>
        <dbReference type="ARBA" id="ARBA00005854"/>
    </source>
</evidence>
<keyword evidence="2 5" id="KW-0560">Oxidoreductase</keyword>